<keyword evidence="5" id="KW-0539">Nucleus</keyword>
<evidence type="ECO:0000256" key="1">
    <source>
        <dbReference type="ARBA" id="ARBA00004123"/>
    </source>
</evidence>
<comment type="caution">
    <text evidence="7">The sequence shown here is derived from an EMBL/GenBank/DDBJ whole genome shotgun (WGS) entry which is preliminary data.</text>
</comment>
<sequence>MAEHHQPQQQEMNVVPTSGLDLPPGFRFHPSDIEIISDYLMNKVRNTNFTCIAIGEVDVNKTEPWDLPDQAKWGEKEWYFFNQKDRKYPTGLRANRATKAGYWKATGKDKEVYKTTEGVLMLVGMKKTLVFYKGRAPRGDKTNWVMHEYRLEGSGRLLGPASASSSIATAATATKASTSAPMDEWVVCRVFEKTTGIKKTTAPSYEVAMASTEIDQNQNNIQAIPIPMSLQLPLSVPMPMQFPIMPDFAMDPVAPYYPNASTGIPTMMPSMTGISGTSGLQINNAQFSNPIIASPQMNFYHQMGMGAVAGRIDMGAAVGQMGMGAGAGQMGMGAAVAQMDMGAAGAGGFDVVAPESRPSSMVSQKDDQANAAEISSMMSVTDPGSATTTIEMDGIWKYKY</sequence>
<dbReference type="InterPro" id="IPR003441">
    <property type="entry name" value="NAC-dom"/>
</dbReference>
<dbReference type="Proteomes" id="UP000807115">
    <property type="component" value="Chromosome 3"/>
</dbReference>
<protein>
    <recommendedName>
        <fullName evidence="6">NAC domain-containing protein</fullName>
    </recommendedName>
</protein>
<comment type="subcellular location">
    <subcellularLocation>
        <location evidence="1">Nucleus</location>
    </subcellularLocation>
</comment>
<name>A0A921UPG6_SORBI</name>
<evidence type="ECO:0000256" key="5">
    <source>
        <dbReference type="ARBA" id="ARBA00023242"/>
    </source>
</evidence>
<dbReference type="GO" id="GO:0003677">
    <property type="term" value="F:DNA binding"/>
    <property type="evidence" value="ECO:0007669"/>
    <property type="project" value="UniProtKB-KW"/>
</dbReference>
<evidence type="ECO:0000259" key="6">
    <source>
        <dbReference type="PROSITE" id="PS51005"/>
    </source>
</evidence>
<dbReference type="InterPro" id="IPR036093">
    <property type="entry name" value="NAC_dom_sf"/>
</dbReference>
<dbReference type="PANTHER" id="PTHR31744">
    <property type="entry name" value="PROTEIN CUP-SHAPED COTYLEDON 2-RELATED"/>
    <property type="match status" value="1"/>
</dbReference>
<feature type="domain" description="NAC" evidence="6">
    <location>
        <begin position="22"/>
        <end position="193"/>
    </location>
</feature>
<dbReference type="Gene3D" id="2.170.150.80">
    <property type="entry name" value="NAC domain"/>
    <property type="match status" value="1"/>
</dbReference>
<dbReference type="GO" id="GO:0005634">
    <property type="term" value="C:nucleus"/>
    <property type="evidence" value="ECO:0007669"/>
    <property type="project" value="UniProtKB-SubCell"/>
</dbReference>
<gene>
    <name evidence="7" type="ORF">BDA96_03G109800</name>
</gene>
<reference evidence="7" key="1">
    <citation type="journal article" date="2019" name="BMC Genomics">
        <title>A new reference genome for Sorghum bicolor reveals high levels of sequence similarity between sweet and grain genotypes: implications for the genetics of sugar metabolism.</title>
        <authorList>
            <person name="Cooper E.A."/>
            <person name="Brenton Z.W."/>
            <person name="Flinn B.S."/>
            <person name="Jenkins J."/>
            <person name="Shu S."/>
            <person name="Flowers D."/>
            <person name="Luo F."/>
            <person name="Wang Y."/>
            <person name="Xia P."/>
            <person name="Barry K."/>
            <person name="Daum C."/>
            <person name="Lipzen A."/>
            <person name="Yoshinaga Y."/>
            <person name="Schmutz J."/>
            <person name="Saski C."/>
            <person name="Vermerris W."/>
            <person name="Kresovich S."/>
        </authorList>
    </citation>
    <scope>NUCLEOTIDE SEQUENCE</scope>
</reference>
<accession>A0A921UPG6</accession>
<evidence type="ECO:0000256" key="2">
    <source>
        <dbReference type="ARBA" id="ARBA00023015"/>
    </source>
</evidence>
<reference evidence="7" key="2">
    <citation type="submission" date="2020-10" db="EMBL/GenBank/DDBJ databases">
        <authorList>
            <person name="Cooper E.A."/>
            <person name="Brenton Z.W."/>
            <person name="Flinn B.S."/>
            <person name="Jenkins J."/>
            <person name="Shu S."/>
            <person name="Flowers D."/>
            <person name="Luo F."/>
            <person name="Wang Y."/>
            <person name="Xia P."/>
            <person name="Barry K."/>
            <person name="Daum C."/>
            <person name="Lipzen A."/>
            <person name="Yoshinaga Y."/>
            <person name="Schmutz J."/>
            <person name="Saski C."/>
            <person name="Vermerris W."/>
            <person name="Kresovich S."/>
        </authorList>
    </citation>
    <scope>NUCLEOTIDE SEQUENCE</scope>
</reference>
<dbReference type="GO" id="GO:0006355">
    <property type="term" value="P:regulation of DNA-templated transcription"/>
    <property type="evidence" value="ECO:0007669"/>
    <property type="project" value="InterPro"/>
</dbReference>
<dbReference type="FunFam" id="2.170.150.80:FF:000006">
    <property type="entry name" value="NAC domain-containing protein 100-like"/>
    <property type="match status" value="1"/>
</dbReference>
<keyword evidence="3" id="KW-0238">DNA-binding</keyword>
<evidence type="ECO:0000313" key="7">
    <source>
        <dbReference type="EMBL" id="KAG0536996.1"/>
    </source>
</evidence>
<dbReference type="SUPFAM" id="SSF101941">
    <property type="entry name" value="NAC domain"/>
    <property type="match status" value="1"/>
</dbReference>
<organism evidence="7 8">
    <name type="scientific">Sorghum bicolor</name>
    <name type="common">Sorghum</name>
    <name type="synonym">Sorghum vulgare</name>
    <dbReference type="NCBI Taxonomy" id="4558"/>
    <lineage>
        <taxon>Eukaryota</taxon>
        <taxon>Viridiplantae</taxon>
        <taxon>Streptophyta</taxon>
        <taxon>Embryophyta</taxon>
        <taxon>Tracheophyta</taxon>
        <taxon>Spermatophyta</taxon>
        <taxon>Magnoliopsida</taxon>
        <taxon>Liliopsida</taxon>
        <taxon>Poales</taxon>
        <taxon>Poaceae</taxon>
        <taxon>PACMAD clade</taxon>
        <taxon>Panicoideae</taxon>
        <taxon>Andropogonodae</taxon>
        <taxon>Andropogoneae</taxon>
        <taxon>Sorghinae</taxon>
        <taxon>Sorghum</taxon>
    </lineage>
</organism>
<proteinExistence type="predicted"/>
<evidence type="ECO:0000313" key="8">
    <source>
        <dbReference type="Proteomes" id="UP000807115"/>
    </source>
</evidence>
<dbReference type="Pfam" id="PF02365">
    <property type="entry name" value="NAM"/>
    <property type="match status" value="1"/>
</dbReference>
<keyword evidence="4" id="KW-0804">Transcription</keyword>
<keyword evidence="2" id="KW-0805">Transcription regulation</keyword>
<dbReference type="EMBL" id="CM027682">
    <property type="protein sequence ID" value="KAG0536996.1"/>
    <property type="molecule type" value="Genomic_DNA"/>
</dbReference>
<evidence type="ECO:0000256" key="3">
    <source>
        <dbReference type="ARBA" id="ARBA00023125"/>
    </source>
</evidence>
<dbReference type="PANTHER" id="PTHR31744:SF92">
    <property type="entry name" value="NAC DOMAIN-CONTAINING PROTEIN 87"/>
    <property type="match status" value="1"/>
</dbReference>
<dbReference type="AlphaFoldDB" id="A0A921UPG6"/>
<evidence type="ECO:0000256" key="4">
    <source>
        <dbReference type="ARBA" id="ARBA00023163"/>
    </source>
</evidence>
<dbReference type="PROSITE" id="PS51005">
    <property type="entry name" value="NAC"/>
    <property type="match status" value="1"/>
</dbReference>